<feature type="signal peptide" evidence="1">
    <location>
        <begin position="1"/>
        <end position="26"/>
    </location>
</feature>
<dbReference type="NCBIfam" id="NF000270">
    <property type="entry name" value="bla_class_D_alt"/>
    <property type="match status" value="1"/>
</dbReference>
<reference evidence="3 4" key="1">
    <citation type="submission" date="2013-09" db="EMBL/GenBank/DDBJ databases">
        <title>Whole genome shotgun sequence of Novosphingobium tardaugens NBRC 16725.</title>
        <authorList>
            <person name="Isaki S."/>
            <person name="Hosoyama A."/>
            <person name="Tsuchikane K."/>
            <person name="Katsumata H."/>
            <person name="Ando Y."/>
            <person name="Yamazaki S."/>
            <person name="Fujita N."/>
        </authorList>
    </citation>
    <scope>NUCLEOTIDE SEQUENCE [LARGE SCALE GENOMIC DNA]</scope>
    <source>
        <strain evidence="3 4">NBRC 16725</strain>
    </source>
</reference>
<evidence type="ECO:0000313" key="3">
    <source>
        <dbReference type="EMBL" id="GAD50561.1"/>
    </source>
</evidence>
<keyword evidence="4" id="KW-1185">Reference proteome</keyword>
<dbReference type="Pfam" id="PF00905">
    <property type="entry name" value="Transpeptidase"/>
    <property type="match status" value="1"/>
</dbReference>
<proteinExistence type="predicted"/>
<evidence type="ECO:0000259" key="2">
    <source>
        <dbReference type="Pfam" id="PF00905"/>
    </source>
</evidence>
<evidence type="ECO:0000313" key="4">
    <source>
        <dbReference type="Proteomes" id="UP000016568"/>
    </source>
</evidence>
<dbReference type="eggNOG" id="COG2602">
    <property type="taxonomic scope" value="Bacteria"/>
</dbReference>
<dbReference type="InterPro" id="IPR012338">
    <property type="entry name" value="Beta-lactam/transpept-like"/>
</dbReference>
<dbReference type="GO" id="GO:0008658">
    <property type="term" value="F:penicillin binding"/>
    <property type="evidence" value="ECO:0007669"/>
    <property type="project" value="InterPro"/>
</dbReference>
<comment type="caution">
    <text evidence="3">The sequence shown here is derived from an EMBL/GenBank/DDBJ whole genome shotgun (WGS) entry which is preliminary data.</text>
</comment>
<protein>
    <submittedName>
        <fullName evidence="3">Putative beta-lactamase</fullName>
    </submittedName>
</protein>
<organism evidence="3 4">
    <name type="scientific">Caenibius tardaugens NBRC 16725</name>
    <dbReference type="NCBI Taxonomy" id="1219035"/>
    <lineage>
        <taxon>Bacteria</taxon>
        <taxon>Pseudomonadati</taxon>
        <taxon>Pseudomonadota</taxon>
        <taxon>Alphaproteobacteria</taxon>
        <taxon>Sphingomonadales</taxon>
        <taxon>Erythrobacteraceae</taxon>
        <taxon>Caenibius</taxon>
    </lineage>
</organism>
<dbReference type="EMBL" id="BASZ01000010">
    <property type="protein sequence ID" value="GAD50561.1"/>
    <property type="molecule type" value="Genomic_DNA"/>
</dbReference>
<dbReference type="Gene3D" id="3.40.710.10">
    <property type="entry name" value="DD-peptidase/beta-lactamase superfamily"/>
    <property type="match status" value="1"/>
</dbReference>
<dbReference type="SUPFAM" id="SSF56601">
    <property type="entry name" value="beta-lactamase/transpeptidase-like"/>
    <property type="match status" value="1"/>
</dbReference>
<dbReference type="Proteomes" id="UP000016568">
    <property type="component" value="Unassembled WGS sequence"/>
</dbReference>
<feature type="domain" description="Penicillin-binding protein transpeptidase" evidence="2">
    <location>
        <begin position="46"/>
        <end position="251"/>
    </location>
</feature>
<sequence length="275" mass="30262">MYRREFTSAFLTFAASAAFGSVRAFAQTARPVVCTIVKDAWSGKTLLREGPCTDRYSPCSSFKFPIAVMGFDAGILTGPHSPAIQYLPEFENAYDPPTAHKDADPSVWLRDSIVWYSQQMTRKLGKERFASYVKQFRYGNEDVAGTSAEDGLTHAWLMNSLAISADEQVGFVSDFLNERLGVSSNAYRLTRETLPSYPGEGGWTIRGKSGSGWLRNEAGQIDKSRPQGWFVGWGERQGRTVAFARLQVGTEPSSTPGGTLARNFILQNLSTLANG</sequence>
<accession>U2YAU8</accession>
<feature type="chain" id="PRO_5004636212" evidence="1">
    <location>
        <begin position="27"/>
        <end position="275"/>
    </location>
</feature>
<gene>
    <name evidence="3" type="ORF">NT2_10_00060</name>
</gene>
<name>U2YAU8_9SPHN</name>
<dbReference type="InterPro" id="IPR001460">
    <property type="entry name" value="PCN-bd_Tpept"/>
</dbReference>
<dbReference type="AlphaFoldDB" id="U2YAU8"/>
<keyword evidence="1" id="KW-0732">Signal</keyword>
<evidence type="ECO:0000256" key="1">
    <source>
        <dbReference type="SAM" id="SignalP"/>
    </source>
</evidence>